<dbReference type="InterPro" id="IPR027434">
    <property type="entry name" value="Homing_endonucl"/>
</dbReference>
<dbReference type="GeneID" id="36953394"/>
<accession>A0A2S1WBL8</accession>
<sequence>MLGDASLQTQNKGKTYRMKFEWSDKSKPYLLHVYNLFDEWVLSNPHKKSRLSPKGKLVVNWGFQTISHEAFNPLAKLFLNNSKKGILDSLLMNDLTERGLAYWFMDDGGKLDYNKNSKNRSIVLNT</sequence>
<keyword evidence="3" id="KW-0255">Endonuclease</keyword>
<feature type="domain" description="Homing endonuclease LAGLIDADG" evidence="2">
    <location>
        <begin position="1"/>
        <end position="126"/>
    </location>
</feature>
<dbReference type="GO" id="GO:0004519">
    <property type="term" value="F:endonuclease activity"/>
    <property type="evidence" value="ECO:0007669"/>
    <property type="project" value="UniProtKB-KW"/>
</dbReference>
<gene>
    <name evidence="3" type="primary">orf126</name>
</gene>
<name>A0A2S1WBL8_9APHY</name>
<dbReference type="Pfam" id="PF03161">
    <property type="entry name" value="LAGLIDADG_2"/>
    <property type="match status" value="1"/>
</dbReference>
<reference evidence="3" key="1">
    <citation type="journal article" date="2019" name="Int. J. Biol. Macromol.">
        <title>The complete mitochondrial genomes of five important medicinal Ganoderma species: Features, evolution, and phylogeny.</title>
        <authorList>
            <person name="Li Q."/>
            <person name="Xiang D."/>
            <person name="Wan Y."/>
            <person name="Wu Q."/>
            <person name="Wu X."/>
            <person name="Ma C."/>
            <person name="Song Y."/>
            <person name="Zhao G."/>
            <person name="Huang W."/>
        </authorList>
    </citation>
    <scope>NUCLEOTIDE SEQUENCE</scope>
</reference>
<evidence type="ECO:0000259" key="2">
    <source>
        <dbReference type="Pfam" id="PF03161"/>
    </source>
</evidence>
<keyword evidence="3" id="KW-0496">Mitochondrion</keyword>
<evidence type="ECO:0000313" key="3">
    <source>
        <dbReference type="EMBL" id="AWJ63988.1"/>
    </source>
</evidence>
<organism evidence="3">
    <name type="scientific">Ganoderma calidophilum</name>
    <dbReference type="NCBI Taxonomy" id="2026244"/>
    <lineage>
        <taxon>Eukaryota</taxon>
        <taxon>Fungi</taxon>
        <taxon>Dikarya</taxon>
        <taxon>Basidiomycota</taxon>
        <taxon>Agaricomycotina</taxon>
        <taxon>Agaricomycetes</taxon>
        <taxon>Polyporales</taxon>
        <taxon>Polyporaceae</taxon>
        <taxon>Ganoderma</taxon>
    </lineage>
</organism>
<proteinExistence type="predicted"/>
<dbReference type="SUPFAM" id="SSF55608">
    <property type="entry name" value="Homing endonucleases"/>
    <property type="match status" value="1"/>
</dbReference>
<geneLocation type="mitochondrion" evidence="3"/>
<keyword evidence="3" id="KW-0540">Nuclease</keyword>
<dbReference type="EMBL" id="MH252535">
    <property type="protein sequence ID" value="AWJ63988.1"/>
    <property type="molecule type" value="Genomic_DNA"/>
</dbReference>
<protein>
    <submittedName>
        <fullName evidence="3">LAGLIDADG endonuclease</fullName>
    </submittedName>
</protein>
<evidence type="ECO:0000256" key="1">
    <source>
        <dbReference type="ARBA" id="ARBA00002670"/>
    </source>
</evidence>
<dbReference type="RefSeq" id="YP_009493193.1">
    <property type="nucleotide sequence ID" value="NC_037938.1"/>
</dbReference>
<comment type="function">
    <text evidence="1">Mitochondrial DNA endonuclease involved in intron homing.</text>
</comment>
<dbReference type="AlphaFoldDB" id="A0A2S1WBL8"/>
<keyword evidence="3" id="KW-0378">Hydrolase</keyword>
<dbReference type="Gene3D" id="3.10.28.10">
    <property type="entry name" value="Homing endonucleases"/>
    <property type="match status" value="2"/>
</dbReference>
<dbReference type="InterPro" id="IPR004860">
    <property type="entry name" value="LAGLIDADG_dom"/>
</dbReference>